<evidence type="ECO:0000313" key="2">
    <source>
        <dbReference type="EMBL" id="CAL2086673.1"/>
    </source>
</evidence>
<feature type="transmembrane region" description="Helical" evidence="1">
    <location>
        <begin position="645"/>
        <end position="664"/>
    </location>
</feature>
<keyword evidence="3" id="KW-1185">Reference proteome</keyword>
<dbReference type="EMBL" id="CAXIXY010000004">
    <property type="protein sequence ID" value="CAL2086673.1"/>
    <property type="molecule type" value="Genomic_DNA"/>
</dbReference>
<dbReference type="InterPro" id="IPR036465">
    <property type="entry name" value="vWFA_dom_sf"/>
</dbReference>
<evidence type="ECO:0008006" key="4">
    <source>
        <dbReference type="Google" id="ProtNLM"/>
    </source>
</evidence>
<evidence type="ECO:0000313" key="3">
    <source>
        <dbReference type="Proteomes" id="UP001497416"/>
    </source>
</evidence>
<feature type="transmembrane region" description="Helical" evidence="1">
    <location>
        <begin position="6"/>
        <end position="24"/>
    </location>
</feature>
<proteinExistence type="predicted"/>
<keyword evidence="1" id="KW-0812">Transmembrane</keyword>
<dbReference type="PANTHER" id="PTHR37947:SF1">
    <property type="entry name" value="BLL2462 PROTEIN"/>
    <property type="match status" value="1"/>
</dbReference>
<comment type="caution">
    <text evidence="2">The sequence shown here is derived from an EMBL/GenBank/DDBJ whole genome shotgun (WGS) entry which is preliminary data.</text>
</comment>
<reference evidence="2 3" key="1">
    <citation type="submission" date="2024-05" db="EMBL/GenBank/DDBJ databases">
        <authorList>
            <person name="Duchaud E."/>
        </authorList>
    </citation>
    <scope>NUCLEOTIDE SEQUENCE [LARGE SCALE GENOMIC DNA]</scope>
    <source>
        <strain evidence="2">Ena-SAMPLE-TAB-13-05-2024-13:56:06:370-140302</strain>
    </source>
</reference>
<feature type="transmembrane region" description="Helical" evidence="1">
    <location>
        <begin position="36"/>
        <end position="54"/>
    </location>
</feature>
<accession>A0ABP1ET24</accession>
<organism evidence="2 3">
    <name type="scientific">Tenacibaculum platacis</name>
    <dbReference type="NCBI Taxonomy" id="3137852"/>
    <lineage>
        <taxon>Bacteria</taxon>
        <taxon>Pseudomonadati</taxon>
        <taxon>Bacteroidota</taxon>
        <taxon>Flavobacteriia</taxon>
        <taxon>Flavobacteriales</taxon>
        <taxon>Flavobacteriaceae</taxon>
        <taxon>Tenacibaculum</taxon>
    </lineage>
</organism>
<dbReference type="RefSeq" id="WP_348712236.1">
    <property type="nucleotide sequence ID" value="NZ_CAXIXY010000004.1"/>
</dbReference>
<sequence length="671" mass="76737">MSTLVLFYIILALLVGVAVGYFQYFFKVKNTPKYHIVLFALRTLSIFFLLLLLINPQLKIKETFNIKPKLSVVVDNSLSTSFFKEESNIEELMREFKSSNKLNGKFDLDFFSFGEEIQSADSLTFNDSHTNIHKAIKSINNLHKDEDGAIILISDGNQTIGEDYAYVNSKKTIYPVIIGDTTKYEDIKIGQLNVNKYSYINNKFPVEALIQYDGEKPVNVVYSIFKSGRKIFSKPLNLSKENNSITVTANLSSDKEGVHYYSASVSKLPGEKNVKNNTKNFSVEVIDEQAKVLILTSIMHPDLGAFTKAIESNKQRSVTVSNITKFKGSFEEYQFVIAYQPNIYFKPFFDERKSNFLIVTGSKTDWNFINTLELGITKSYINQSEDYNATYNSNYLTFIQKDIGFNDFPPLKDKFGAVSAKDHQSLLFQKLQGFTTDEPILATLEKGEQKFGVLLGEGIWKWRAASYLRETSFQEFDAFVGNLVQFLSSNKKRKRLDVKIENLYLANETIDISALYLDSNFKFDSRASIQIAIENTITKEKKIFPFSLSNSSFKVEVDGLAPGDYSYLVSVEGQTVKKSGRFKVADFQIEEQFSNANTEKLTQLATKTEGSTFFSHEQNNLINQLVDDKKYFTVQKSVEKERGLIHWKWLLFVIVGLLTVEWFLRKYYGKI</sequence>
<evidence type="ECO:0000256" key="1">
    <source>
        <dbReference type="SAM" id="Phobius"/>
    </source>
</evidence>
<dbReference type="SUPFAM" id="SSF53300">
    <property type="entry name" value="vWA-like"/>
    <property type="match status" value="1"/>
</dbReference>
<name>A0ABP1ET24_9FLAO</name>
<dbReference type="Proteomes" id="UP001497416">
    <property type="component" value="Unassembled WGS sequence"/>
</dbReference>
<protein>
    <recommendedName>
        <fullName evidence="4">VWA domain-containing protein</fullName>
    </recommendedName>
</protein>
<keyword evidence="1" id="KW-0472">Membrane</keyword>
<dbReference type="PANTHER" id="PTHR37947">
    <property type="entry name" value="BLL2462 PROTEIN"/>
    <property type="match status" value="1"/>
</dbReference>
<gene>
    <name evidence="2" type="ORF">T190607A01A_20679</name>
</gene>
<keyword evidence="1" id="KW-1133">Transmembrane helix</keyword>